<dbReference type="SUPFAM" id="SSF56317">
    <property type="entry name" value="Carbon-nitrogen hydrolase"/>
    <property type="match status" value="1"/>
</dbReference>
<dbReference type="InterPro" id="IPR003010">
    <property type="entry name" value="C-N_Hydrolase"/>
</dbReference>
<organism evidence="2 3">
    <name type="scientific">Orbilia javanica</name>
    <dbReference type="NCBI Taxonomy" id="47235"/>
    <lineage>
        <taxon>Eukaryota</taxon>
        <taxon>Fungi</taxon>
        <taxon>Dikarya</taxon>
        <taxon>Ascomycota</taxon>
        <taxon>Pezizomycotina</taxon>
        <taxon>Orbiliomycetes</taxon>
        <taxon>Orbiliales</taxon>
        <taxon>Orbiliaceae</taxon>
        <taxon>Orbilia</taxon>
    </lineage>
</organism>
<accession>A0AAN8MF17</accession>
<dbReference type="PROSITE" id="PS50263">
    <property type="entry name" value="CN_HYDROLASE"/>
    <property type="match status" value="1"/>
</dbReference>
<evidence type="ECO:0000259" key="1">
    <source>
        <dbReference type="PROSITE" id="PS50263"/>
    </source>
</evidence>
<dbReference type="EMBL" id="JAVHNR010000011">
    <property type="protein sequence ID" value="KAK6330757.1"/>
    <property type="molecule type" value="Genomic_DNA"/>
</dbReference>
<dbReference type="PANTHER" id="PTHR11750:SF26">
    <property type="entry name" value="PROTEIN N-TERMINAL AMIDASE"/>
    <property type="match status" value="1"/>
</dbReference>
<keyword evidence="3" id="KW-1185">Reference proteome</keyword>
<dbReference type="InterPro" id="IPR039703">
    <property type="entry name" value="Nta1"/>
</dbReference>
<dbReference type="InterPro" id="IPR036526">
    <property type="entry name" value="C-N_Hydrolase_sf"/>
</dbReference>
<dbReference type="Gene3D" id="3.60.110.10">
    <property type="entry name" value="Carbon-nitrogen hydrolase"/>
    <property type="match status" value="1"/>
</dbReference>
<dbReference type="Pfam" id="PF00795">
    <property type="entry name" value="CN_hydrolase"/>
    <property type="match status" value="1"/>
</dbReference>
<name>A0AAN8MF17_9PEZI</name>
<dbReference type="Proteomes" id="UP001313282">
    <property type="component" value="Unassembled WGS sequence"/>
</dbReference>
<dbReference type="PANTHER" id="PTHR11750">
    <property type="entry name" value="PROTEIN N-TERMINAL AMIDASE"/>
    <property type="match status" value="1"/>
</dbReference>
<dbReference type="AlphaFoldDB" id="A0AAN8MF17"/>
<dbReference type="GO" id="GO:0070773">
    <property type="term" value="F:protein-N-terminal glutamine amidohydrolase activity"/>
    <property type="evidence" value="ECO:0007669"/>
    <property type="project" value="InterPro"/>
</dbReference>
<sequence length="367" mass="41291">MKIACLQFDPQIGKVQDNIHRANKILADALGTEEGSQDKVDVLVLPELAFTGYVFDSKASIRPYLERTTSGITTQWAQQTSRRLRCYTVVGYPELANEYKPPRRYPRASDPFSETPIDLNDEDPDDDKIQDFCYNACVVTSPDGEVVTNYRKTFLYVTDERWSSEGSCFGTTTFTFPTDPTSPASTKQITVALGICMDINPYKFEAPFNAYEFANHVISSGAQLVIVPMAWETKDPYNDSELQSRAKVMHHSTVNYWAMRLEPLFGTEYPESEEVAQTGKKMADGAEWEWEDVGQDKQQKAYTQEQGKLVFVTCNRTGRENGTLFMGSSVIMTIKKKAPDVPKPGSLENYRAMGMAEEGLMIVDVDI</sequence>
<feature type="domain" description="CN hydrolase" evidence="1">
    <location>
        <begin position="1"/>
        <end position="367"/>
    </location>
</feature>
<reference evidence="2 3" key="1">
    <citation type="submission" date="2019-10" db="EMBL/GenBank/DDBJ databases">
        <authorList>
            <person name="Palmer J.M."/>
        </authorList>
    </citation>
    <scope>NUCLEOTIDE SEQUENCE [LARGE SCALE GENOMIC DNA]</scope>
    <source>
        <strain evidence="2 3">TWF718</strain>
    </source>
</reference>
<dbReference type="GO" id="GO:0030163">
    <property type="term" value="P:protein catabolic process"/>
    <property type="evidence" value="ECO:0007669"/>
    <property type="project" value="TreeGrafter"/>
</dbReference>
<proteinExistence type="predicted"/>
<protein>
    <submittedName>
        <fullName evidence="2">Carbon-nitrogen hydrolase</fullName>
    </submittedName>
</protein>
<keyword evidence="2" id="KW-0378">Hydrolase</keyword>
<gene>
    <name evidence="2" type="primary">NTA1</name>
    <name evidence="2" type="ORF">TWF718_002958</name>
</gene>
<evidence type="ECO:0000313" key="3">
    <source>
        <dbReference type="Proteomes" id="UP001313282"/>
    </source>
</evidence>
<evidence type="ECO:0000313" key="2">
    <source>
        <dbReference type="EMBL" id="KAK6330757.1"/>
    </source>
</evidence>
<dbReference type="GO" id="GO:0008418">
    <property type="term" value="F:protein-N-terminal asparagine amidohydrolase activity"/>
    <property type="evidence" value="ECO:0007669"/>
    <property type="project" value="InterPro"/>
</dbReference>
<comment type="caution">
    <text evidence="2">The sequence shown here is derived from an EMBL/GenBank/DDBJ whole genome shotgun (WGS) entry which is preliminary data.</text>
</comment>